<dbReference type="PROSITE" id="PS50109">
    <property type="entry name" value="HIS_KIN"/>
    <property type="match status" value="1"/>
</dbReference>
<reference evidence="14 15" key="1">
    <citation type="submission" date="2017-08" db="EMBL/GenBank/DDBJ databases">
        <title>Infants hospitalized years apart are colonized by the same room-sourced microbial strains.</title>
        <authorList>
            <person name="Brooks B."/>
            <person name="Olm M.R."/>
            <person name="Firek B.A."/>
            <person name="Baker R."/>
            <person name="Thomas B.C."/>
            <person name="Morowitz M.J."/>
            <person name="Banfield J.F."/>
        </authorList>
    </citation>
    <scope>NUCLEOTIDE SEQUENCE [LARGE SCALE GENOMIC DNA]</scope>
    <source>
        <strain evidence="14">S2_005_003_R2_41</strain>
    </source>
</reference>
<dbReference type="CDD" id="cd00130">
    <property type="entry name" value="PAS"/>
    <property type="match status" value="1"/>
</dbReference>
<keyword evidence="6 14" id="KW-0418">Kinase</keyword>
<dbReference type="GO" id="GO:0005524">
    <property type="term" value="F:ATP binding"/>
    <property type="evidence" value="ECO:0007669"/>
    <property type="project" value="UniProtKB-KW"/>
</dbReference>
<evidence type="ECO:0000256" key="9">
    <source>
        <dbReference type="PROSITE-ProRule" id="PRU00169"/>
    </source>
</evidence>
<evidence type="ECO:0000256" key="6">
    <source>
        <dbReference type="ARBA" id="ARBA00022777"/>
    </source>
</evidence>
<dbReference type="InterPro" id="IPR000014">
    <property type="entry name" value="PAS"/>
</dbReference>
<dbReference type="InterPro" id="IPR000700">
    <property type="entry name" value="PAS-assoc_C"/>
</dbReference>
<organism evidence="14 15">
    <name type="scientific">Variovorax paradoxus</name>
    <dbReference type="NCBI Taxonomy" id="34073"/>
    <lineage>
        <taxon>Bacteria</taxon>
        <taxon>Pseudomonadati</taxon>
        <taxon>Pseudomonadota</taxon>
        <taxon>Betaproteobacteria</taxon>
        <taxon>Burkholderiales</taxon>
        <taxon>Comamonadaceae</taxon>
        <taxon>Variovorax</taxon>
    </lineage>
</organism>
<dbReference type="EMBL" id="QFPP01000025">
    <property type="protein sequence ID" value="PZQ77277.1"/>
    <property type="molecule type" value="Genomic_DNA"/>
</dbReference>
<evidence type="ECO:0000256" key="5">
    <source>
        <dbReference type="ARBA" id="ARBA00022741"/>
    </source>
</evidence>
<evidence type="ECO:0000259" key="12">
    <source>
        <dbReference type="PROSITE" id="PS50112"/>
    </source>
</evidence>
<evidence type="ECO:0000256" key="8">
    <source>
        <dbReference type="ARBA" id="ARBA00023012"/>
    </source>
</evidence>
<dbReference type="SMART" id="SM00387">
    <property type="entry name" value="HATPase_c"/>
    <property type="match status" value="1"/>
</dbReference>
<feature type="domain" description="PAC" evidence="13">
    <location>
        <begin position="102"/>
        <end position="152"/>
    </location>
</feature>
<dbReference type="Proteomes" id="UP000249135">
    <property type="component" value="Unassembled WGS sequence"/>
</dbReference>
<keyword evidence="7" id="KW-0067">ATP-binding</keyword>
<dbReference type="PANTHER" id="PTHR43065:SF42">
    <property type="entry name" value="TWO-COMPONENT SENSOR PPRA"/>
    <property type="match status" value="1"/>
</dbReference>
<keyword evidence="5" id="KW-0547">Nucleotide-binding</keyword>
<dbReference type="SUPFAM" id="SSF55785">
    <property type="entry name" value="PYP-like sensor domain (PAS domain)"/>
    <property type="match status" value="1"/>
</dbReference>
<dbReference type="InterPro" id="IPR029016">
    <property type="entry name" value="GAF-like_dom_sf"/>
</dbReference>
<evidence type="ECO:0000256" key="1">
    <source>
        <dbReference type="ARBA" id="ARBA00000085"/>
    </source>
</evidence>
<dbReference type="InterPro" id="IPR013767">
    <property type="entry name" value="PAS_fold"/>
</dbReference>
<dbReference type="Pfam" id="PF00072">
    <property type="entry name" value="Response_reg"/>
    <property type="match status" value="1"/>
</dbReference>
<gene>
    <name evidence="14" type="ORF">DI563_04295</name>
</gene>
<dbReference type="SUPFAM" id="SSF52172">
    <property type="entry name" value="CheY-like"/>
    <property type="match status" value="1"/>
</dbReference>
<evidence type="ECO:0000259" key="10">
    <source>
        <dbReference type="PROSITE" id="PS50109"/>
    </source>
</evidence>
<dbReference type="EC" id="2.7.13.3" evidence="2"/>
<dbReference type="NCBIfam" id="TIGR00229">
    <property type="entry name" value="sensory_box"/>
    <property type="match status" value="1"/>
</dbReference>
<name>A0A2W5S3E6_VARPD</name>
<dbReference type="InterPro" id="IPR003594">
    <property type="entry name" value="HATPase_dom"/>
</dbReference>
<dbReference type="Gene3D" id="3.40.50.2300">
    <property type="match status" value="1"/>
</dbReference>
<evidence type="ECO:0000256" key="4">
    <source>
        <dbReference type="ARBA" id="ARBA00022679"/>
    </source>
</evidence>
<dbReference type="InterPro" id="IPR003018">
    <property type="entry name" value="GAF"/>
</dbReference>
<dbReference type="SUPFAM" id="SSF55781">
    <property type="entry name" value="GAF domain-like"/>
    <property type="match status" value="1"/>
</dbReference>
<dbReference type="InterPro" id="IPR035965">
    <property type="entry name" value="PAS-like_dom_sf"/>
</dbReference>
<dbReference type="PANTHER" id="PTHR43065">
    <property type="entry name" value="SENSOR HISTIDINE KINASE"/>
    <property type="match status" value="1"/>
</dbReference>
<dbReference type="InterPro" id="IPR001789">
    <property type="entry name" value="Sig_transdc_resp-reg_receiver"/>
</dbReference>
<evidence type="ECO:0000259" key="13">
    <source>
        <dbReference type="PROSITE" id="PS50113"/>
    </source>
</evidence>
<feature type="domain" description="Response regulatory" evidence="11">
    <location>
        <begin position="576"/>
        <end position="693"/>
    </location>
</feature>
<dbReference type="GO" id="GO:0006355">
    <property type="term" value="P:regulation of DNA-templated transcription"/>
    <property type="evidence" value="ECO:0007669"/>
    <property type="project" value="InterPro"/>
</dbReference>
<evidence type="ECO:0000256" key="2">
    <source>
        <dbReference type="ARBA" id="ARBA00012438"/>
    </source>
</evidence>
<dbReference type="SMART" id="SM00388">
    <property type="entry name" value="HisKA"/>
    <property type="match status" value="1"/>
</dbReference>
<dbReference type="SMART" id="SM00448">
    <property type="entry name" value="REC"/>
    <property type="match status" value="1"/>
</dbReference>
<dbReference type="InterPro" id="IPR005467">
    <property type="entry name" value="His_kinase_dom"/>
</dbReference>
<evidence type="ECO:0000313" key="14">
    <source>
        <dbReference type="EMBL" id="PZQ77277.1"/>
    </source>
</evidence>
<dbReference type="GO" id="GO:0000155">
    <property type="term" value="F:phosphorelay sensor kinase activity"/>
    <property type="evidence" value="ECO:0007669"/>
    <property type="project" value="InterPro"/>
</dbReference>
<dbReference type="PROSITE" id="PS50112">
    <property type="entry name" value="PAS"/>
    <property type="match status" value="1"/>
</dbReference>
<dbReference type="AlphaFoldDB" id="A0A2W5S3E6"/>
<proteinExistence type="predicted"/>
<keyword evidence="4" id="KW-0808">Transferase</keyword>
<dbReference type="InterPro" id="IPR011006">
    <property type="entry name" value="CheY-like_superfamily"/>
</dbReference>
<evidence type="ECO:0000259" key="11">
    <source>
        <dbReference type="PROSITE" id="PS50110"/>
    </source>
</evidence>
<feature type="domain" description="Histidine kinase" evidence="10">
    <location>
        <begin position="333"/>
        <end position="554"/>
    </location>
</feature>
<dbReference type="PRINTS" id="PR00344">
    <property type="entry name" value="BCTRLSENSOR"/>
</dbReference>
<dbReference type="InterPro" id="IPR036890">
    <property type="entry name" value="HATPase_C_sf"/>
</dbReference>
<dbReference type="Pfam" id="PF00989">
    <property type="entry name" value="PAS"/>
    <property type="match status" value="1"/>
</dbReference>
<feature type="modified residue" description="4-aspartylphosphate" evidence="9">
    <location>
        <position position="627"/>
    </location>
</feature>
<dbReference type="SUPFAM" id="SSF55874">
    <property type="entry name" value="ATPase domain of HSP90 chaperone/DNA topoisomerase II/histidine kinase"/>
    <property type="match status" value="1"/>
</dbReference>
<dbReference type="SMART" id="SM00091">
    <property type="entry name" value="PAS"/>
    <property type="match status" value="1"/>
</dbReference>
<evidence type="ECO:0000256" key="3">
    <source>
        <dbReference type="ARBA" id="ARBA00022553"/>
    </source>
</evidence>
<dbReference type="InterPro" id="IPR003661">
    <property type="entry name" value="HisK_dim/P_dom"/>
</dbReference>
<feature type="domain" description="PAS" evidence="12">
    <location>
        <begin position="25"/>
        <end position="78"/>
    </location>
</feature>
<dbReference type="Pfam" id="PF02518">
    <property type="entry name" value="HATPase_c"/>
    <property type="match status" value="1"/>
</dbReference>
<dbReference type="Gene3D" id="3.30.450.40">
    <property type="match status" value="1"/>
</dbReference>
<dbReference type="SMART" id="SM00065">
    <property type="entry name" value="GAF"/>
    <property type="match status" value="1"/>
</dbReference>
<dbReference type="Gene3D" id="1.10.287.130">
    <property type="match status" value="1"/>
</dbReference>
<accession>A0A2W5S3E6</accession>
<evidence type="ECO:0000313" key="15">
    <source>
        <dbReference type="Proteomes" id="UP000249135"/>
    </source>
</evidence>
<dbReference type="Gene3D" id="3.30.565.10">
    <property type="entry name" value="Histidine kinase-like ATPase, C-terminal domain"/>
    <property type="match status" value="1"/>
</dbReference>
<keyword evidence="3 9" id="KW-0597">Phosphoprotein</keyword>
<protein>
    <recommendedName>
        <fullName evidence="2">histidine kinase</fullName>
        <ecNumber evidence="2">2.7.13.3</ecNumber>
    </recommendedName>
</protein>
<dbReference type="PROSITE" id="PS50110">
    <property type="entry name" value="RESPONSE_REGULATORY"/>
    <property type="match status" value="1"/>
</dbReference>
<comment type="catalytic activity">
    <reaction evidence="1">
        <text>ATP + protein L-histidine = ADP + protein N-phospho-L-histidine.</text>
        <dbReference type="EC" id="2.7.13.3"/>
    </reaction>
</comment>
<dbReference type="InterPro" id="IPR004358">
    <property type="entry name" value="Sig_transdc_His_kin-like_C"/>
</dbReference>
<dbReference type="SUPFAM" id="SSF47384">
    <property type="entry name" value="Homodimeric domain of signal transducing histidine kinase"/>
    <property type="match status" value="1"/>
</dbReference>
<sequence length="696" mass="73917">MAEPERGPDLDGAASARPAAAPGVDAQVFEAIFEAHPDALLVVGPSGSIATANPAAAALLHYTADELAGMPVEHLVPDASRARHAGYRAAYARAPQRRPMGTRTELAARRKDGTEVVVEIALSPMERPGSHFVLAAIRDIGDYPRVKQALKRARYSDHLAQLARLTVESRDLPQIVQRMPEIVASAQEVEVAIAWLLDRSGSEFRLVGGIGMPAGEAVGLQLANRPDCLPGIAAAQAAPVLVPDLRAEMRFPVPQAWLDAGLRSALAVPLADRGKVIGILSVRSRVPHRFGDDEVRFLESAANLLATTHQRLQSEEQLDHAQRLESIGQLTGGVAHDFNNLLTIVQGNLQVLEDLPAVAGDPEALRLLQAAMRAAGRGAALTGKLLAFSRRQRLRTGRVDLRALLESLCDMLGRTLDRRIHVTLHIAPGCPAAWVDASQLESALLNLAINARDAMPGGGDLGFRAYPIAETAGAQDAGRRPLVAIAVTDTGAGMDEETKKRAFEPFFTTKPPGRGTGLGLSTVYGFASQSHGHVVVESAPGAGTTVTLCLPCDDDRTPADGTRPAPPAFVRRAGARALLVEDDPEVRKVVCRLLRSLDYDVEEAASGEEALALLQAGAPRFDLLLSDVSLGPGLQGTALAAQALQIAPGLPTVLMSGYSAELMEADRQLPAGCELLHKPFSRAELVDVLARVDPRH</sequence>
<dbReference type="InterPro" id="IPR036097">
    <property type="entry name" value="HisK_dim/P_sf"/>
</dbReference>
<dbReference type="Pfam" id="PF13185">
    <property type="entry name" value="GAF_2"/>
    <property type="match status" value="1"/>
</dbReference>
<dbReference type="PROSITE" id="PS50113">
    <property type="entry name" value="PAC"/>
    <property type="match status" value="1"/>
</dbReference>
<keyword evidence="8" id="KW-0902">Two-component regulatory system</keyword>
<evidence type="ECO:0000256" key="7">
    <source>
        <dbReference type="ARBA" id="ARBA00022840"/>
    </source>
</evidence>
<comment type="caution">
    <text evidence="14">The sequence shown here is derived from an EMBL/GenBank/DDBJ whole genome shotgun (WGS) entry which is preliminary data.</text>
</comment>
<dbReference type="Gene3D" id="3.30.450.20">
    <property type="entry name" value="PAS domain"/>
    <property type="match status" value="1"/>
</dbReference>
<dbReference type="Pfam" id="PF00512">
    <property type="entry name" value="HisKA"/>
    <property type="match status" value="1"/>
</dbReference>